<dbReference type="PANTHER" id="PTHR38926:SF72">
    <property type="entry name" value="IM:7136021-RELATED"/>
    <property type="match status" value="1"/>
</dbReference>
<dbReference type="OrthoDB" id="2448743at2759"/>
<gene>
    <name evidence="1" type="ORF">DFQ27_003359</name>
</gene>
<evidence type="ECO:0000313" key="1">
    <source>
        <dbReference type="EMBL" id="KAG0260742.1"/>
    </source>
</evidence>
<dbReference type="EMBL" id="JAAAJB010000239">
    <property type="protein sequence ID" value="KAG0260742.1"/>
    <property type="molecule type" value="Genomic_DNA"/>
</dbReference>
<dbReference type="InterPro" id="IPR032675">
    <property type="entry name" value="LRR_dom_sf"/>
</dbReference>
<dbReference type="SUPFAM" id="SSF52047">
    <property type="entry name" value="RNI-like"/>
    <property type="match status" value="1"/>
</dbReference>
<sequence>MDLPELTRTIAPHLSACGLQACALVCKTWHAAFQPLVWSTLIVNHGYFPLGAPHCSVTRRDGCAADALCKHCVWERSVAHNGHHVRHLKLEFPFNDPQCPECLGLLHQHCTSLKGLEYLKPMSNDDLVDKLIARNPRIKSLSTYKIACLQQSMAVLSHLTKLDFRGELGVQDVVSVLEAFPRLQELSISGDIVDFQRLVVSDISTEEEDRSRWHSSLSSSPSLKRLSMLSSARADISPILERCPNIEWLQFPGMQTVWDATLNVLRSGLFSRLTTLSCACLKDADEFERVLQAIPHLQLRNVSLCDPAASTIQALAKYHGQRLERLNLFYLLSIPENPLVVALSQFPALKSLIMETLSLYCTRLKLPDLRELINQPWSCSQLEHLDIPVTLERQQDAHIDAGEENGTPLSQSDPAVAEWEQAQTLFMERLGALTRLRQIQLWGYWKGRYQPGCDVTWRLSAGLGKLQGLRHLEGLYLGYPQHKLEITELQWMKQHFVRLKKLEVCGIEDGPLHDWLHDHWPELSVVDLNKVNDLDDDLIDY</sequence>
<reference evidence="1" key="1">
    <citation type="journal article" date="2020" name="Fungal Divers.">
        <title>Resolving the Mortierellaceae phylogeny through synthesis of multi-gene phylogenetics and phylogenomics.</title>
        <authorList>
            <person name="Vandepol N."/>
            <person name="Liber J."/>
            <person name="Desiro A."/>
            <person name="Na H."/>
            <person name="Kennedy M."/>
            <person name="Barry K."/>
            <person name="Grigoriev I.V."/>
            <person name="Miller A.N."/>
            <person name="O'Donnell K."/>
            <person name="Stajich J.E."/>
            <person name="Bonito G."/>
        </authorList>
    </citation>
    <scope>NUCLEOTIDE SEQUENCE</scope>
    <source>
        <strain evidence="1">BC1065</strain>
    </source>
</reference>
<dbReference type="InterPro" id="IPR036047">
    <property type="entry name" value="F-box-like_dom_sf"/>
</dbReference>
<accession>A0A9P6Q719</accession>
<name>A0A9P6Q719_9FUNG</name>
<proteinExistence type="predicted"/>
<dbReference type="PANTHER" id="PTHR38926">
    <property type="entry name" value="F-BOX DOMAIN CONTAINING PROTEIN, EXPRESSED"/>
    <property type="match status" value="1"/>
</dbReference>
<keyword evidence="2" id="KW-1185">Reference proteome</keyword>
<dbReference type="Proteomes" id="UP000807716">
    <property type="component" value="Unassembled WGS sequence"/>
</dbReference>
<comment type="caution">
    <text evidence="1">The sequence shown here is derived from an EMBL/GenBank/DDBJ whole genome shotgun (WGS) entry which is preliminary data.</text>
</comment>
<evidence type="ECO:0008006" key="3">
    <source>
        <dbReference type="Google" id="ProtNLM"/>
    </source>
</evidence>
<dbReference type="Gene3D" id="3.80.10.10">
    <property type="entry name" value="Ribonuclease Inhibitor"/>
    <property type="match status" value="2"/>
</dbReference>
<dbReference type="SUPFAM" id="SSF81383">
    <property type="entry name" value="F-box domain"/>
    <property type="match status" value="1"/>
</dbReference>
<evidence type="ECO:0000313" key="2">
    <source>
        <dbReference type="Proteomes" id="UP000807716"/>
    </source>
</evidence>
<dbReference type="AlphaFoldDB" id="A0A9P6Q719"/>
<protein>
    <recommendedName>
        <fullName evidence="3">F-box domain-containing protein</fullName>
    </recommendedName>
</protein>
<organism evidence="1 2">
    <name type="scientific">Actinomortierella ambigua</name>
    <dbReference type="NCBI Taxonomy" id="1343610"/>
    <lineage>
        <taxon>Eukaryota</taxon>
        <taxon>Fungi</taxon>
        <taxon>Fungi incertae sedis</taxon>
        <taxon>Mucoromycota</taxon>
        <taxon>Mortierellomycotina</taxon>
        <taxon>Mortierellomycetes</taxon>
        <taxon>Mortierellales</taxon>
        <taxon>Mortierellaceae</taxon>
        <taxon>Actinomortierella</taxon>
    </lineage>
</organism>